<evidence type="ECO:0000256" key="7">
    <source>
        <dbReference type="ARBA" id="ARBA00022840"/>
    </source>
</evidence>
<evidence type="ECO:0000313" key="11">
    <source>
        <dbReference type="EMBL" id="AEF94871.1"/>
    </source>
</evidence>
<evidence type="ECO:0000259" key="9">
    <source>
        <dbReference type="PROSITE" id="PS50109"/>
    </source>
</evidence>
<dbReference type="SMART" id="SM00387">
    <property type="entry name" value="HATPase_c"/>
    <property type="match status" value="1"/>
</dbReference>
<protein>
    <recommendedName>
        <fullName evidence="2">histidine kinase</fullName>
        <ecNumber evidence="2">2.7.13.3</ecNumber>
    </recommendedName>
</protein>
<dbReference type="InterPro" id="IPR036097">
    <property type="entry name" value="HisK_dim/P_sf"/>
</dbReference>
<organism evidence="11 12">
    <name type="scientific">Desulfotomaculum nigrificans (strain DSM 14880 / VKM B-2319 / CO-1-SRB)</name>
    <name type="common">Desulfotomaculum carboxydivorans</name>
    <dbReference type="NCBI Taxonomy" id="868595"/>
    <lineage>
        <taxon>Bacteria</taxon>
        <taxon>Bacillati</taxon>
        <taxon>Bacillota</taxon>
        <taxon>Clostridia</taxon>
        <taxon>Eubacteriales</taxon>
        <taxon>Desulfotomaculaceae</taxon>
        <taxon>Desulfotomaculum</taxon>
    </lineage>
</organism>
<evidence type="ECO:0000256" key="4">
    <source>
        <dbReference type="ARBA" id="ARBA00022679"/>
    </source>
</evidence>
<dbReference type="CDD" id="cd00130">
    <property type="entry name" value="PAS"/>
    <property type="match status" value="1"/>
</dbReference>
<evidence type="ECO:0000256" key="8">
    <source>
        <dbReference type="ARBA" id="ARBA00023012"/>
    </source>
</evidence>
<reference evidence="11" key="1">
    <citation type="submission" date="2011-05" db="EMBL/GenBank/DDBJ databases">
        <title>Complete sequence of Desulfotomaculum carboxydivorans CO-1-SRB.</title>
        <authorList>
            <consortium name="US DOE Joint Genome Institute"/>
            <person name="Lucas S."/>
            <person name="Han J."/>
            <person name="Lapidus A."/>
            <person name="Cheng J.-F."/>
            <person name="Goodwin L."/>
            <person name="Pitluck S."/>
            <person name="Peters L."/>
            <person name="Mikhailova N."/>
            <person name="Lu M."/>
            <person name="Han C."/>
            <person name="Tapia R."/>
            <person name="Land M."/>
            <person name="Hauser L."/>
            <person name="Kyrpides N."/>
            <person name="Ivanova N."/>
            <person name="Pagani I."/>
            <person name="Stams A."/>
            <person name="Plugge C."/>
            <person name="Muyzer G."/>
            <person name="Kuever J."/>
            <person name="Parshina S."/>
            <person name="Ivanova A."/>
            <person name="Nazina T."/>
            <person name="Woyke T."/>
        </authorList>
    </citation>
    <scope>NUCLEOTIDE SEQUENCE [LARGE SCALE GENOMIC DNA]</scope>
    <source>
        <strain evidence="11">CO-1-SRB</strain>
    </source>
</reference>
<comment type="catalytic activity">
    <reaction evidence="1">
        <text>ATP + protein L-histidine = ADP + protein N-phospho-L-histidine.</text>
        <dbReference type="EC" id="2.7.13.3"/>
    </reaction>
</comment>
<name>F6B999_DESCC</name>
<feature type="domain" description="Histidine kinase" evidence="9">
    <location>
        <begin position="371"/>
        <end position="580"/>
    </location>
</feature>
<dbReference type="GO" id="GO:0005524">
    <property type="term" value="F:ATP binding"/>
    <property type="evidence" value="ECO:0007669"/>
    <property type="project" value="UniProtKB-KW"/>
</dbReference>
<dbReference type="SMART" id="SM00388">
    <property type="entry name" value="HisKA"/>
    <property type="match status" value="1"/>
</dbReference>
<evidence type="ECO:0000256" key="5">
    <source>
        <dbReference type="ARBA" id="ARBA00022741"/>
    </source>
</evidence>
<dbReference type="Pfam" id="PF08448">
    <property type="entry name" value="PAS_4"/>
    <property type="match status" value="1"/>
</dbReference>
<keyword evidence="5" id="KW-0547">Nucleotide-binding</keyword>
<dbReference type="AlphaFoldDB" id="F6B999"/>
<dbReference type="PROSITE" id="PS50109">
    <property type="entry name" value="HIS_KIN"/>
    <property type="match status" value="1"/>
</dbReference>
<dbReference type="InterPro" id="IPR000700">
    <property type="entry name" value="PAS-assoc_C"/>
</dbReference>
<keyword evidence="6 11" id="KW-0418">Kinase</keyword>
<keyword evidence="12" id="KW-1185">Reference proteome</keyword>
<dbReference type="InterPro" id="IPR035965">
    <property type="entry name" value="PAS-like_dom_sf"/>
</dbReference>
<dbReference type="InterPro" id="IPR004358">
    <property type="entry name" value="Sig_transdc_His_kin-like_C"/>
</dbReference>
<dbReference type="KEGG" id="dca:Desca_2032"/>
<dbReference type="InterPro" id="IPR003594">
    <property type="entry name" value="HATPase_dom"/>
</dbReference>
<dbReference type="Pfam" id="PF02518">
    <property type="entry name" value="HATPase_c"/>
    <property type="match status" value="1"/>
</dbReference>
<dbReference type="InterPro" id="IPR000014">
    <property type="entry name" value="PAS"/>
</dbReference>
<dbReference type="Gene3D" id="3.30.450.20">
    <property type="entry name" value="PAS domain"/>
    <property type="match status" value="1"/>
</dbReference>
<evidence type="ECO:0000256" key="1">
    <source>
        <dbReference type="ARBA" id="ARBA00000085"/>
    </source>
</evidence>
<feature type="domain" description="PAC" evidence="10">
    <location>
        <begin position="307"/>
        <end position="358"/>
    </location>
</feature>
<dbReference type="PANTHER" id="PTHR43065:SF10">
    <property type="entry name" value="PEROXIDE STRESS-ACTIVATED HISTIDINE KINASE MAK3"/>
    <property type="match status" value="1"/>
</dbReference>
<dbReference type="PANTHER" id="PTHR43065">
    <property type="entry name" value="SENSOR HISTIDINE KINASE"/>
    <property type="match status" value="1"/>
</dbReference>
<keyword evidence="4" id="KW-0808">Transferase</keyword>
<sequence>MSDFDRLVSVPHLNQSMLYAKWQEFINGEPVDTGTVFHETFAAWQRCKEMGINPYQIKDIVKLPERELARRRSRLQDIFSLLEPHFQTIERTVSAHSSTYTITVADCEGYILEVRSDQDTERNGLNFPFYPGVCATERLAGNNGIGSVLQTGKPLAVIGAEHYVRIFHRWSCVGAPILDSYGNIAAVITIYTPCGSESPYTFSLMVAVAKAVEAGLRQILTERQLKDIRKTLSQLVQQRDIIFNDMSQGVIILNKDGVVTFFNAAAQRIWCLPPDEAGGKSIENLLKNCPRKESLLNKTIREGKPFTNIECKCRNHLHDKILLVNTSVLRDENNNINGAIGIFTDVTDLRRQEARIREQEKLAVVGQMAAGMAHEIRNPLTSVRGFAQLMKEKIGEQNNPFKEYVEIMIQEIDQADSFINNFLQLARPTPPKMQVCSVNDLIKNFVRIFENQAFLQGTKVLTDLREVPPLVIDSAQIKQVLLNLCQNALQALGQGGTLTLASSYQADTREIRVDVIDNGPGIPPEDLDKIGTPFYTTKDKGTGLGLSISYAIVDRHKGRVEVDSKVGQGTRFSIYLPVDKQF</sequence>
<evidence type="ECO:0000259" key="10">
    <source>
        <dbReference type="PROSITE" id="PS50113"/>
    </source>
</evidence>
<dbReference type="Pfam" id="PF01590">
    <property type="entry name" value="GAF"/>
    <property type="match status" value="1"/>
</dbReference>
<dbReference type="NCBIfam" id="TIGR00229">
    <property type="entry name" value="sensory_box"/>
    <property type="match status" value="1"/>
</dbReference>
<dbReference type="EC" id="2.7.13.3" evidence="2"/>
<dbReference type="GO" id="GO:0000155">
    <property type="term" value="F:phosphorelay sensor kinase activity"/>
    <property type="evidence" value="ECO:0007669"/>
    <property type="project" value="InterPro"/>
</dbReference>
<evidence type="ECO:0000256" key="3">
    <source>
        <dbReference type="ARBA" id="ARBA00022553"/>
    </source>
</evidence>
<dbReference type="SUPFAM" id="SSF47384">
    <property type="entry name" value="Homodimeric domain of signal transducing histidine kinase"/>
    <property type="match status" value="1"/>
</dbReference>
<dbReference type="PRINTS" id="PR00344">
    <property type="entry name" value="BCTRLSENSOR"/>
</dbReference>
<evidence type="ECO:0000256" key="6">
    <source>
        <dbReference type="ARBA" id="ARBA00022777"/>
    </source>
</evidence>
<dbReference type="EMBL" id="CP002736">
    <property type="protein sequence ID" value="AEF94871.1"/>
    <property type="molecule type" value="Genomic_DNA"/>
</dbReference>
<dbReference type="InterPro" id="IPR003661">
    <property type="entry name" value="HisK_dim/P_dom"/>
</dbReference>
<dbReference type="SUPFAM" id="SSF55874">
    <property type="entry name" value="ATPase domain of HSP90 chaperone/DNA topoisomerase II/histidine kinase"/>
    <property type="match status" value="1"/>
</dbReference>
<keyword evidence="7" id="KW-0067">ATP-binding</keyword>
<dbReference type="SUPFAM" id="SSF55785">
    <property type="entry name" value="PYP-like sensor domain (PAS domain)"/>
    <property type="match status" value="1"/>
</dbReference>
<dbReference type="PROSITE" id="PS50113">
    <property type="entry name" value="PAC"/>
    <property type="match status" value="1"/>
</dbReference>
<dbReference type="HOGENOM" id="CLU_037400_0_0_9"/>
<dbReference type="InterPro" id="IPR005467">
    <property type="entry name" value="His_kinase_dom"/>
</dbReference>
<dbReference type="InterPro" id="IPR003018">
    <property type="entry name" value="GAF"/>
</dbReference>
<dbReference type="STRING" id="868595.Desca_2032"/>
<dbReference type="RefSeq" id="WP_013810508.1">
    <property type="nucleotide sequence ID" value="NC_015565.1"/>
</dbReference>
<keyword evidence="3" id="KW-0597">Phosphoprotein</keyword>
<evidence type="ECO:0000256" key="2">
    <source>
        <dbReference type="ARBA" id="ARBA00012438"/>
    </source>
</evidence>
<evidence type="ECO:0000313" key="12">
    <source>
        <dbReference type="Proteomes" id="UP000009226"/>
    </source>
</evidence>
<keyword evidence="8" id="KW-0902">Two-component regulatory system</keyword>
<dbReference type="Proteomes" id="UP000009226">
    <property type="component" value="Chromosome"/>
</dbReference>
<dbReference type="InterPro" id="IPR013656">
    <property type="entry name" value="PAS_4"/>
</dbReference>
<dbReference type="SMART" id="SM00091">
    <property type="entry name" value="PAS"/>
    <property type="match status" value="1"/>
</dbReference>
<gene>
    <name evidence="11" type="ordered locus">Desca_2032</name>
</gene>
<dbReference type="InterPro" id="IPR029016">
    <property type="entry name" value="GAF-like_dom_sf"/>
</dbReference>
<dbReference type="Gene3D" id="3.30.450.40">
    <property type="match status" value="1"/>
</dbReference>
<dbReference type="Gene3D" id="3.30.565.10">
    <property type="entry name" value="Histidine kinase-like ATPase, C-terminal domain"/>
    <property type="match status" value="1"/>
</dbReference>
<dbReference type="CDD" id="cd00082">
    <property type="entry name" value="HisKA"/>
    <property type="match status" value="1"/>
</dbReference>
<dbReference type="InterPro" id="IPR036890">
    <property type="entry name" value="HATPase_C_sf"/>
</dbReference>
<proteinExistence type="predicted"/>
<dbReference type="Gene3D" id="1.10.287.130">
    <property type="match status" value="1"/>
</dbReference>
<dbReference type="eggNOG" id="COG3852">
    <property type="taxonomic scope" value="Bacteria"/>
</dbReference>
<dbReference type="Pfam" id="PF00512">
    <property type="entry name" value="HisKA"/>
    <property type="match status" value="1"/>
</dbReference>
<accession>F6B999</accession>